<reference evidence="1" key="2">
    <citation type="journal article" date="2022" name="New Phytol.">
        <title>Evolutionary transition to the ectomycorrhizal habit in the genomes of a hyperdiverse lineage of mushroom-forming fungi.</title>
        <authorList>
            <person name="Looney B."/>
            <person name="Miyauchi S."/>
            <person name="Morin E."/>
            <person name="Drula E."/>
            <person name="Courty P.E."/>
            <person name="Kohler A."/>
            <person name="Kuo A."/>
            <person name="LaButti K."/>
            <person name="Pangilinan J."/>
            <person name="Lipzen A."/>
            <person name="Riley R."/>
            <person name="Andreopoulos W."/>
            <person name="He G."/>
            <person name="Johnson J."/>
            <person name="Nolan M."/>
            <person name="Tritt A."/>
            <person name="Barry K.W."/>
            <person name="Grigoriev I.V."/>
            <person name="Nagy L.G."/>
            <person name="Hibbett D."/>
            <person name="Henrissat B."/>
            <person name="Matheny P.B."/>
            <person name="Labbe J."/>
            <person name="Martin F.M."/>
        </authorList>
    </citation>
    <scope>NUCLEOTIDE SEQUENCE</scope>
    <source>
        <strain evidence="1">FP105234-sp</strain>
    </source>
</reference>
<comment type="caution">
    <text evidence="1">The sequence shown here is derived from an EMBL/GenBank/DDBJ whole genome shotgun (WGS) entry which is preliminary data.</text>
</comment>
<accession>A0ACB8RFE2</accession>
<gene>
    <name evidence="1" type="ORF">FA95DRAFT_1500149</name>
</gene>
<evidence type="ECO:0000313" key="1">
    <source>
        <dbReference type="EMBL" id="KAI0042396.1"/>
    </source>
</evidence>
<proteinExistence type="predicted"/>
<evidence type="ECO:0000313" key="2">
    <source>
        <dbReference type="Proteomes" id="UP000814033"/>
    </source>
</evidence>
<keyword evidence="2" id="KW-1185">Reference proteome</keyword>
<reference evidence="1" key="1">
    <citation type="submission" date="2021-02" db="EMBL/GenBank/DDBJ databases">
        <authorList>
            <consortium name="DOE Joint Genome Institute"/>
            <person name="Ahrendt S."/>
            <person name="Looney B.P."/>
            <person name="Miyauchi S."/>
            <person name="Morin E."/>
            <person name="Drula E."/>
            <person name="Courty P.E."/>
            <person name="Chicoki N."/>
            <person name="Fauchery L."/>
            <person name="Kohler A."/>
            <person name="Kuo A."/>
            <person name="Labutti K."/>
            <person name="Pangilinan J."/>
            <person name="Lipzen A."/>
            <person name="Riley R."/>
            <person name="Andreopoulos W."/>
            <person name="He G."/>
            <person name="Johnson J."/>
            <person name="Barry K.W."/>
            <person name="Grigoriev I.V."/>
            <person name="Nagy L."/>
            <person name="Hibbett D."/>
            <person name="Henrissat B."/>
            <person name="Matheny P.B."/>
            <person name="Labbe J."/>
            <person name="Martin F."/>
        </authorList>
    </citation>
    <scope>NUCLEOTIDE SEQUENCE</scope>
    <source>
        <strain evidence="1">FP105234-sp</strain>
    </source>
</reference>
<protein>
    <submittedName>
        <fullName evidence="1">Rft-1-domain-containing protein</fullName>
    </submittedName>
</protein>
<organism evidence="1 2">
    <name type="scientific">Auriscalpium vulgare</name>
    <dbReference type="NCBI Taxonomy" id="40419"/>
    <lineage>
        <taxon>Eukaryota</taxon>
        <taxon>Fungi</taxon>
        <taxon>Dikarya</taxon>
        <taxon>Basidiomycota</taxon>
        <taxon>Agaricomycotina</taxon>
        <taxon>Agaricomycetes</taxon>
        <taxon>Russulales</taxon>
        <taxon>Auriscalpiaceae</taxon>
        <taxon>Auriscalpium</taxon>
    </lineage>
</organism>
<dbReference type="EMBL" id="MU276068">
    <property type="protein sequence ID" value="KAI0042396.1"/>
    <property type="molecule type" value="Genomic_DNA"/>
</dbReference>
<name>A0ACB8RFE2_9AGAM</name>
<sequence>MQAGPAQPRSVLSASLASASSLVLLQLVSRLFTFALNQALVRLASPQVFGIAAIQFELLLSTILFLCREGVRNALLRAPARAQDPRLVTNISLLPVYFGLPAAACISALYLASRSADTAYPHFLPSVALYVLAAALELGVEPQYIRAQNELRVEVRVRAEAAAVFSKTAVTFVVLAFCPPDLALLAFALGQASYGIVVAVSFWRAYGSSVDYRLRKTVVTLHGNSQTLYFDPELLRLSLAMTGQSAVKQFLTEGDKFLVSRLSPLADQGGYAIASNYGSLVARIIFQPIEETARLYFSKTLTKKPTDDTERRASAAEGADPDPLATPAHIILTLLLLFTHFLLLLTTFAPPYLPLATAVLLPPRYLATSAPTILSAYVYYLPIMAYNGILEAFFASACTPADLAAQARMMAGASAAFVGIALAARTDAGLVYANSAGLALRAAYAWRFARRYFAPGALTVRGALPPPPVLAAFAAAAALTRWSAQAHDTLPRTLWAQRAHIAVGGGSVAVCMLSCVVFERKRFAEMLGTLRKR</sequence>
<dbReference type="Proteomes" id="UP000814033">
    <property type="component" value="Unassembled WGS sequence"/>
</dbReference>